<dbReference type="EMBL" id="CP000875">
    <property type="protein sequence ID" value="ABX02720.1"/>
    <property type="molecule type" value="Genomic_DNA"/>
</dbReference>
<dbReference type="HOGENOM" id="CLU_133146_1_0_0"/>
<evidence type="ECO:0000256" key="1">
    <source>
        <dbReference type="SAM" id="Phobius"/>
    </source>
</evidence>
<gene>
    <name evidence="2" type="ordered locus">Haur_0068</name>
</gene>
<evidence type="ECO:0008006" key="4">
    <source>
        <dbReference type="Google" id="ProtNLM"/>
    </source>
</evidence>
<accession>A9B4G3</accession>
<dbReference type="AlphaFoldDB" id="A9B4G3"/>
<dbReference type="Proteomes" id="UP000000787">
    <property type="component" value="Chromosome"/>
</dbReference>
<dbReference type="KEGG" id="hau:Haur_0068"/>
<keyword evidence="3" id="KW-1185">Reference proteome</keyword>
<evidence type="ECO:0000313" key="3">
    <source>
        <dbReference type="Proteomes" id="UP000000787"/>
    </source>
</evidence>
<reference evidence="2 3" key="1">
    <citation type="journal article" date="2011" name="Stand. Genomic Sci.">
        <title>Complete genome sequence of the filamentous gliding predatory bacterium Herpetosiphon aurantiacus type strain (114-95(T)).</title>
        <authorList>
            <person name="Kiss H."/>
            <person name="Nett M."/>
            <person name="Domin N."/>
            <person name="Martin K."/>
            <person name="Maresca J.A."/>
            <person name="Copeland A."/>
            <person name="Lapidus A."/>
            <person name="Lucas S."/>
            <person name="Berry K.W."/>
            <person name="Glavina Del Rio T."/>
            <person name="Dalin E."/>
            <person name="Tice H."/>
            <person name="Pitluck S."/>
            <person name="Richardson P."/>
            <person name="Bruce D."/>
            <person name="Goodwin L."/>
            <person name="Han C."/>
            <person name="Detter J.C."/>
            <person name="Schmutz J."/>
            <person name="Brettin T."/>
            <person name="Land M."/>
            <person name="Hauser L."/>
            <person name="Kyrpides N.C."/>
            <person name="Ivanova N."/>
            <person name="Goker M."/>
            <person name="Woyke T."/>
            <person name="Klenk H.P."/>
            <person name="Bryant D.A."/>
        </authorList>
    </citation>
    <scope>NUCLEOTIDE SEQUENCE [LARGE SCALE GENOMIC DNA]</scope>
    <source>
        <strain evidence="3">ATCC 23779 / DSM 785 / 114-95</strain>
    </source>
</reference>
<protein>
    <recommendedName>
        <fullName evidence="4">DUF983 domain-containing protein</fullName>
    </recommendedName>
</protein>
<organism evidence="2 3">
    <name type="scientific">Herpetosiphon aurantiacus (strain ATCC 23779 / DSM 785 / 114-95)</name>
    <dbReference type="NCBI Taxonomy" id="316274"/>
    <lineage>
        <taxon>Bacteria</taxon>
        <taxon>Bacillati</taxon>
        <taxon>Chloroflexota</taxon>
        <taxon>Chloroflexia</taxon>
        <taxon>Herpetosiphonales</taxon>
        <taxon>Herpetosiphonaceae</taxon>
        <taxon>Herpetosiphon</taxon>
    </lineage>
</organism>
<dbReference type="BioCyc" id="HAUR316274:GHYA-69-MONOMER"/>
<dbReference type="STRING" id="316274.Haur_0068"/>
<dbReference type="Pfam" id="PF06170">
    <property type="entry name" value="DUF983"/>
    <property type="match status" value="1"/>
</dbReference>
<keyword evidence="1" id="KW-0812">Transmembrane</keyword>
<keyword evidence="1" id="KW-1133">Transmembrane helix</keyword>
<evidence type="ECO:0000313" key="2">
    <source>
        <dbReference type="EMBL" id="ABX02720.1"/>
    </source>
</evidence>
<dbReference type="InterPro" id="IPR009325">
    <property type="entry name" value="DUF983"/>
</dbReference>
<feature type="transmembrane region" description="Helical" evidence="1">
    <location>
        <begin position="50"/>
        <end position="69"/>
    </location>
</feature>
<feature type="transmembrane region" description="Helical" evidence="1">
    <location>
        <begin position="75"/>
        <end position="94"/>
    </location>
</feature>
<name>A9B4G3_HERA2</name>
<keyword evidence="1" id="KW-0472">Membrane</keyword>
<proteinExistence type="predicted"/>
<dbReference type="eggNOG" id="COG5349">
    <property type="taxonomic scope" value="Bacteria"/>
</dbReference>
<dbReference type="InParanoid" id="A9B4G3"/>
<sequence>MLRGFIGRCPLCGKGKLFRSYYDIHPTCSACGVGYEATGNQSTGAMGINIVLTIFLGFIGGIFLVIYASDQLMQGLLALLLIMSIFHIIFYRFARGLWLGLMVATGDLETGKDERG</sequence>